<evidence type="ECO:0000313" key="2">
    <source>
        <dbReference type="Proteomes" id="UP000183407"/>
    </source>
</evidence>
<organism evidence="1 2">
    <name type="scientific">Rhodococcus jostii</name>
    <dbReference type="NCBI Taxonomy" id="132919"/>
    <lineage>
        <taxon>Bacteria</taxon>
        <taxon>Bacillati</taxon>
        <taxon>Actinomycetota</taxon>
        <taxon>Actinomycetes</taxon>
        <taxon>Mycobacteriales</taxon>
        <taxon>Nocardiaceae</taxon>
        <taxon>Rhodococcus</taxon>
    </lineage>
</organism>
<dbReference type="AlphaFoldDB" id="A0A1H4TKM6"/>
<gene>
    <name evidence="1" type="ORF">SAMN04490220_1974</name>
</gene>
<dbReference type="EMBL" id="FNTL01000004">
    <property type="protein sequence ID" value="SEC56790.1"/>
    <property type="molecule type" value="Genomic_DNA"/>
</dbReference>
<dbReference type="RefSeq" id="WP_240319702.1">
    <property type="nucleotide sequence ID" value="NZ_FNTL01000004.1"/>
</dbReference>
<name>A0A1H4TKM6_RHOJO</name>
<dbReference type="Proteomes" id="UP000183407">
    <property type="component" value="Unassembled WGS sequence"/>
</dbReference>
<proteinExistence type="predicted"/>
<sequence>MVRQSEAAVTWCSERDVGCVLTGDVAADVYAPWRLPAVAGLYSSELLDFTVAGFTPATDVEYTLVVTVPQDSTLWQTAAVAAQPTVRVDPAAAVDGAPVVRVDPIIALHDVLGSPGPGPDAAEAGEHLRRAILEGTWRG</sequence>
<accession>A0A1H4TKM6</accession>
<evidence type="ECO:0000313" key="1">
    <source>
        <dbReference type="EMBL" id="SEC56790.1"/>
    </source>
</evidence>
<reference evidence="2" key="1">
    <citation type="submission" date="2016-10" db="EMBL/GenBank/DDBJ databases">
        <authorList>
            <person name="Varghese N."/>
        </authorList>
    </citation>
    <scope>NUCLEOTIDE SEQUENCE [LARGE SCALE GENOMIC DNA]</scope>
    <source>
        <strain evidence="2">DSM 44719</strain>
    </source>
</reference>
<protein>
    <submittedName>
        <fullName evidence="1">Uncharacterized protein</fullName>
    </submittedName>
</protein>